<feature type="domain" description="GH16" evidence="3">
    <location>
        <begin position="42"/>
        <end position="277"/>
    </location>
</feature>
<dbReference type="GO" id="GO:0005975">
    <property type="term" value="P:carbohydrate metabolic process"/>
    <property type="evidence" value="ECO:0007669"/>
    <property type="project" value="InterPro"/>
</dbReference>
<keyword evidence="5" id="KW-1185">Reference proteome</keyword>
<dbReference type="STRING" id="709839.TSA66_20705"/>
<proteinExistence type="inferred from homology"/>
<dbReference type="RefSeq" id="WP_040041378.1">
    <property type="nucleotide sequence ID" value="NZ_JWJG01000028.1"/>
</dbReference>
<reference evidence="4 5" key="1">
    <citation type="submission" date="2014-12" db="EMBL/GenBank/DDBJ databases">
        <title>Denitrispirillum autotrophicum gen. nov., sp. nov., Denitrifying, Facultatively Autotrophic Bacteria Isolated from Rice Paddy Soil.</title>
        <authorList>
            <person name="Ishii S."/>
            <person name="Ashida N."/>
            <person name="Ohno H."/>
            <person name="Otsuka S."/>
            <person name="Yokota A."/>
            <person name="Senoo K."/>
        </authorList>
    </citation>
    <scope>NUCLEOTIDE SEQUENCE [LARGE SCALE GENOMIC DNA]</scope>
    <source>
        <strain evidence="4 5">TSA66</strain>
    </source>
</reference>
<evidence type="ECO:0000259" key="3">
    <source>
        <dbReference type="PROSITE" id="PS51762"/>
    </source>
</evidence>
<dbReference type="InterPro" id="IPR050546">
    <property type="entry name" value="Glycosyl_Hydrlase_16"/>
</dbReference>
<dbReference type="Gene3D" id="2.60.120.200">
    <property type="match status" value="1"/>
</dbReference>
<feature type="region of interest" description="Disordered" evidence="2">
    <location>
        <begin position="24"/>
        <end position="43"/>
    </location>
</feature>
<dbReference type="InterPro" id="IPR000757">
    <property type="entry name" value="Beta-glucanase-like"/>
</dbReference>
<dbReference type="Proteomes" id="UP000031572">
    <property type="component" value="Unassembled WGS sequence"/>
</dbReference>
<evidence type="ECO:0000256" key="1">
    <source>
        <dbReference type="ARBA" id="ARBA00006865"/>
    </source>
</evidence>
<dbReference type="AlphaFoldDB" id="A0A0C2BN56"/>
<evidence type="ECO:0000313" key="4">
    <source>
        <dbReference type="EMBL" id="KIF82700.1"/>
    </source>
</evidence>
<dbReference type="PANTHER" id="PTHR10963">
    <property type="entry name" value="GLYCOSYL HYDROLASE-RELATED"/>
    <property type="match status" value="1"/>
</dbReference>
<accession>A0A0C2BN56</accession>
<dbReference type="GO" id="GO:0004553">
    <property type="term" value="F:hydrolase activity, hydrolyzing O-glycosyl compounds"/>
    <property type="evidence" value="ECO:0007669"/>
    <property type="project" value="InterPro"/>
</dbReference>
<feature type="compositionally biased region" description="Polar residues" evidence="2">
    <location>
        <begin position="29"/>
        <end position="38"/>
    </location>
</feature>
<dbReference type="PANTHER" id="PTHR10963:SF55">
    <property type="entry name" value="GLYCOSIDE HYDROLASE FAMILY 16 PROTEIN"/>
    <property type="match status" value="1"/>
</dbReference>
<evidence type="ECO:0000256" key="2">
    <source>
        <dbReference type="SAM" id="MobiDB-lite"/>
    </source>
</evidence>
<comment type="similarity">
    <text evidence="1">Belongs to the glycosyl hydrolase 16 family.</text>
</comment>
<evidence type="ECO:0000313" key="5">
    <source>
        <dbReference type="Proteomes" id="UP000031572"/>
    </source>
</evidence>
<gene>
    <name evidence="4" type="ORF">TSA66_20705</name>
</gene>
<dbReference type="InterPro" id="IPR013320">
    <property type="entry name" value="ConA-like_dom_sf"/>
</dbReference>
<dbReference type="EMBL" id="JWJG01000028">
    <property type="protein sequence ID" value="KIF82700.1"/>
    <property type="molecule type" value="Genomic_DNA"/>
</dbReference>
<dbReference type="CDD" id="cd08023">
    <property type="entry name" value="GH16_laminarinase_like"/>
    <property type="match status" value="1"/>
</dbReference>
<name>A0A0C2BN56_9BURK</name>
<dbReference type="Pfam" id="PF00722">
    <property type="entry name" value="Glyco_hydro_16"/>
    <property type="match status" value="1"/>
</dbReference>
<dbReference type="PROSITE" id="PS51762">
    <property type="entry name" value="GH16_2"/>
    <property type="match status" value="1"/>
</dbReference>
<protein>
    <recommendedName>
        <fullName evidence="3">GH16 domain-containing protein</fullName>
    </recommendedName>
</protein>
<comment type="caution">
    <text evidence="4">The sequence shown here is derived from an EMBL/GenBank/DDBJ whole genome shotgun (WGS) entry which is preliminary data.</text>
</comment>
<sequence>MHVARYAMLSQAVGADVLPVSSRIKKKPSSQAEGQSASKPIAPYGQSPDDYVLTFSEEFDRFNSRLWNDHIWYERSNPTKNYAVENGVLKIWPQRDASGQFFNRTLDTDGKYHQTYGYFEMEAKLPRGRGVWPAFWLFAHPGERRPEIDIMEAYPAGEGWGFMDRTGTYHPNVYAATVWPGDGKTNPEGKAAGFVMYETHTDLSTGFHKYAVKWEPHKQTFYFDGKPTMTVHVSMSDPMYIILDLWFGGASGLPDDTTPQGKDNAFEVNYVRAWKFK</sequence>
<organism evidence="4 5">
    <name type="scientific">Noviherbaspirillum autotrophicum</name>
    <dbReference type="NCBI Taxonomy" id="709839"/>
    <lineage>
        <taxon>Bacteria</taxon>
        <taxon>Pseudomonadati</taxon>
        <taxon>Pseudomonadota</taxon>
        <taxon>Betaproteobacteria</taxon>
        <taxon>Burkholderiales</taxon>
        <taxon>Oxalobacteraceae</taxon>
        <taxon>Noviherbaspirillum</taxon>
    </lineage>
</organism>
<dbReference type="OrthoDB" id="9809583at2"/>
<dbReference type="SUPFAM" id="SSF49899">
    <property type="entry name" value="Concanavalin A-like lectins/glucanases"/>
    <property type="match status" value="1"/>
</dbReference>